<dbReference type="AlphaFoldDB" id="A0A8H6RD24"/>
<comment type="caution">
    <text evidence="2">The sequence shown here is derived from an EMBL/GenBank/DDBJ whole genome shotgun (WGS) entry which is preliminary data.</text>
</comment>
<evidence type="ECO:0000313" key="2">
    <source>
        <dbReference type="EMBL" id="KAF7189369.1"/>
    </source>
</evidence>
<reference evidence="2" key="1">
    <citation type="submission" date="2020-04" db="EMBL/GenBank/DDBJ databases">
        <title>Draft genome resource of the tomato pathogen Pseudocercospora fuligena.</title>
        <authorList>
            <person name="Zaccaron A."/>
        </authorList>
    </citation>
    <scope>NUCLEOTIDE SEQUENCE</scope>
    <source>
        <strain evidence="2">PF001</strain>
    </source>
</reference>
<feature type="chain" id="PRO_5034455722" evidence="1">
    <location>
        <begin position="21"/>
        <end position="92"/>
    </location>
</feature>
<evidence type="ECO:0000313" key="3">
    <source>
        <dbReference type="Proteomes" id="UP000660729"/>
    </source>
</evidence>
<sequence>MKSTTASVILLAIITTCTIAAPTAEPEADPQRPGDGGWWNCRFSQAWETSRAGFCVRNGDPSQGYIPCDTAFACVNGGNGCAPQGGAIAHCS</sequence>
<protein>
    <submittedName>
        <fullName evidence="2">Uncharacterized protein</fullName>
    </submittedName>
</protein>
<feature type="signal peptide" evidence="1">
    <location>
        <begin position="1"/>
        <end position="20"/>
    </location>
</feature>
<name>A0A8H6RD24_9PEZI</name>
<evidence type="ECO:0000256" key="1">
    <source>
        <dbReference type="SAM" id="SignalP"/>
    </source>
</evidence>
<proteinExistence type="predicted"/>
<accession>A0A8H6RD24</accession>
<keyword evidence="3" id="KW-1185">Reference proteome</keyword>
<dbReference type="EMBL" id="JABCIY010000191">
    <property type="protein sequence ID" value="KAF7189369.1"/>
    <property type="molecule type" value="Genomic_DNA"/>
</dbReference>
<dbReference type="OrthoDB" id="10385433at2759"/>
<gene>
    <name evidence="2" type="ORF">HII31_09347</name>
</gene>
<organism evidence="2 3">
    <name type="scientific">Pseudocercospora fuligena</name>
    <dbReference type="NCBI Taxonomy" id="685502"/>
    <lineage>
        <taxon>Eukaryota</taxon>
        <taxon>Fungi</taxon>
        <taxon>Dikarya</taxon>
        <taxon>Ascomycota</taxon>
        <taxon>Pezizomycotina</taxon>
        <taxon>Dothideomycetes</taxon>
        <taxon>Dothideomycetidae</taxon>
        <taxon>Mycosphaerellales</taxon>
        <taxon>Mycosphaerellaceae</taxon>
        <taxon>Pseudocercospora</taxon>
    </lineage>
</organism>
<keyword evidence="1" id="KW-0732">Signal</keyword>
<dbReference type="Proteomes" id="UP000660729">
    <property type="component" value="Unassembled WGS sequence"/>
</dbReference>